<dbReference type="GO" id="GO:0005737">
    <property type="term" value="C:cytoplasm"/>
    <property type="evidence" value="ECO:0007669"/>
    <property type="project" value="TreeGrafter"/>
</dbReference>
<dbReference type="PANTHER" id="PTHR45663">
    <property type="entry name" value="GEO12009P1"/>
    <property type="match status" value="1"/>
</dbReference>
<dbReference type="Gene3D" id="3.40.30.10">
    <property type="entry name" value="Glutaredoxin"/>
    <property type="match status" value="1"/>
</dbReference>
<dbReference type="PANTHER" id="PTHR45663:SF11">
    <property type="entry name" value="GEO12009P1"/>
    <property type="match status" value="1"/>
</dbReference>
<dbReference type="GO" id="GO:0015035">
    <property type="term" value="F:protein-disulfide reductase activity"/>
    <property type="evidence" value="ECO:0007669"/>
    <property type="project" value="TreeGrafter"/>
</dbReference>
<dbReference type="InterPro" id="IPR036249">
    <property type="entry name" value="Thioredoxin-like_sf"/>
</dbReference>
<feature type="domain" description="Thioredoxin" evidence="3">
    <location>
        <begin position="1"/>
        <end position="111"/>
    </location>
</feature>
<sequence length="114" mass="13619">MEVKGWKEVQSLLENNKDTIYFLEFTTEWCGDCKMMARIINSLANEYKNEAKIEFIKIDAKQAKLFRETDNKWQILKVPTHIIYFKDKILNKGYEYYPKEILKEWIDKAISGAE</sequence>
<evidence type="ECO:0000256" key="1">
    <source>
        <dbReference type="ARBA" id="ARBA00008987"/>
    </source>
</evidence>
<dbReference type="STRING" id="48003.BLA55_01800"/>
<evidence type="ECO:0000256" key="2">
    <source>
        <dbReference type="ARBA" id="ARBA00023284"/>
    </source>
</evidence>
<evidence type="ECO:0000313" key="4">
    <source>
        <dbReference type="EMBL" id="APJ38401.1"/>
    </source>
</evidence>
<dbReference type="EMBL" id="CP017813">
    <property type="protein sequence ID" value="APJ38401.1"/>
    <property type="molecule type" value="Genomic_DNA"/>
</dbReference>
<dbReference type="CDD" id="cd02947">
    <property type="entry name" value="TRX_family"/>
    <property type="match status" value="1"/>
</dbReference>
<dbReference type="KEGG" id="mpul:BLA55_01800"/>
<comment type="similarity">
    <text evidence="1">Belongs to the thioredoxin family.</text>
</comment>
<dbReference type="Pfam" id="PF00085">
    <property type="entry name" value="Thioredoxin"/>
    <property type="match status" value="1"/>
</dbReference>
<proteinExistence type="inferred from homology"/>
<dbReference type="RefSeq" id="WP_073372405.1">
    <property type="nucleotide sequence ID" value="NZ_CP017813.1"/>
</dbReference>
<dbReference type="AlphaFoldDB" id="A0A1L4FS15"/>
<keyword evidence="5" id="KW-1185">Reference proteome</keyword>
<keyword evidence="2" id="KW-0676">Redox-active center</keyword>
<name>A0A1L4FS15_9BACT</name>
<reference evidence="5" key="1">
    <citation type="submission" date="2016-10" db="EMBL/GenBank/DDBJ databases">
        <authorList>
            <person name="Beylefeld A."/>
            <person name="Abolnik C."/>
        </authorList>
    </citation>
    <scope>NUCLEOTIDE SEQUENCE [LARGE SCALE GENOMIC DNA]</scope>
    <source>
        <strain evidence="5">B359_6</strain>
    </source>
</reference>
<gene>
    <name evidence="4" type="ORF">BLA55_01800</name>
</gene>
<accession>A0A1L4FS15</accession>
<dbReference type="InterPro" id="IPR013766">
    <property type="entry name" value="Thioredoxin_domain"/>
</dbReference>
<dbReference type="SUPFAM" id="SSF52833">
    <property type="entry name" value="Thioredoxin-like"/>
    <property type="match status" value="1"/>
</dbReference>
<dbReference type="Proteomes" id="UP000184322">
    <property type="component" value="Chromosome"/>
</dbReference>
<dbReference type="OrthoDB" id="7629852at2"/>
<organism evidence="4 5">
    <name type="scientific">Mycoplasmopsis pullorum</name>
    <dbReference type="NCBI Taxonomy" id="48003"/>
    <lineage>
        <taxon>Bacteria</taxon>
        <taxon>Bacillati</taxon>
        <taxon>Mycoplasmatota</taxon>
        <taxon>Mycoplasmoidales</taxon>
        <taxon>Metamycoplasmataceae</taxon>
        <taxon>Mycoplasmopsis</taxon>
    </lineage>
</organism>
<evidence type="ECO:0000259" key="3">
    <source>
        <dbReference type="PROSITE" id="PS51352"/>
    </source>
</evidence>
<evidence type="ECO:0000313" key="5">
    <source>
        <dbReference type="Proteomes" id="UP000184322"/>
    </source>
</evidence>
<protein>
    <submittedName>
        <fullName evidence="4">Thiol reductase thioredoxin</fullName>
    </submittedName>
</protein>
<dbReference type="PROSITE" id="PS51352">
    <property type="entry name" value="THIOREDOXIN_2"/>
    <property type="match status" value="1"/>
</dbReference>